<comment type="caution">
    <text evidence="1">The sequence shown here is derived from an EMBL/GenBank/DDBJ whole genome shotgun (WGS) entry which is preliminary data.</text>
</comment>
<proteinExistence type="predicted"/>
<reference evidence="1" key="1">
    <citation type="submission" date="2021-01" db="EMBL/GenBank/DDBJ databases">
        <title>Genomic Encyclopedia of Type Strains, Phase IV (KMG-IV): sequencing the most valuable type-strain genomes for metagenomic binning, comparative biology and taxonomic classification.</title>
        <authorList>
            <person name="Goeker M."/>
        </authorList>
    </citation>
    <scope>NUCLEOTIDE SEQUENCE</scope>
    <source>
        <strain evidence="1">DSM 25523</strain>
    </source>
</reference>
<dbReference type="EMBL" id="JAFBEB010000008">
    <property type="protein sequence ID" value="MBM7590987.1"/>
    <property type="molecule type" value="Genomic_DNA"/>
</dbReference>
<gene>
    <name evidence="1" type="ORF">JOD01_002599</name>
</gene>
<organism evidence="1 2">
    <name type="scientific">Brevibacillus fulvus</name>
    <dbReference type="NCBI Taxonomy" id="1125967"/>
    <lineage>
        <taxon>Bacteria</taxon>
        <taxon>Bacillati</taxon>
        <taxon>Bacillota</taxon>
        <taxon>Bacilli</taxon>
        <taxon>Bacillales</taxon>
        <taxon>Paenibacillaceae</taxon>
        <taxon>Brevibacillus</taxon>
    </lineage>
</organism>
<dbReference type="RefSeq" id="WP_204518721.1">
    <property type="nucleotide sequence ID" value="NZ_BAABIN010000005.1"/>
</dbReference>
<name>A0A939BSQ8_9BACL</name>
<dbReference type="AlphaFoldDB" id="A0A939BSQ8"/>
<protein>
    <submittedName>
        <fullName evidence="1">Uncharacterized protein</fullName>
    </submittedName>
</protein>
<evidence type="ECO:0000313" key="2">
    <source>
        <dbReference type="Proteomes" id="UP000717624"/>
    </source>
</evidence>
<sequence length="329" mass="38220">MRRPTYTPASIIKKVFRPGERSLPKTEVCLRIEESGLFTAQSPEDSERLLNAVLNMEHSPVRIGRSEAIIELTHQSHQLFDLAYRFLRLSNMPKAMEQIVPELRRQTQFSWNQINRLLILQRDPRFVQFESDKRWYLADWKVANDTVAQFMQEHQISEISTRSLPYFLDQEVGLPAEAHLFLPELDERFRLDGDTLLFVLPEKTAQGGQEELVQETNDSTVELVQPNEQQVAVSSHAEVAATFQTMEHSSKEEITMNGNQMQTTYTEVHQLMRQALERLEARHQQMAQEVISFFQQSDMQSIEILMKEKHKNEQVALGIQQVLATIEQQ</sequence>
<accession>A0A939BSQ8</accession>
<dbReference type="Proteomes" id="UP000717624">
    <property type="component" value="Unassembled WGS sequence"/>
</dbReference>
<keyword evidence="2" id="KW-1185">Reference proteome</keyword>
<evidence type="ECO:0000313" key="1">
    <source>
        <dbReference type="EMBL" id="MBM7590987.1"/>
    </source>
</evidence>